<evidence type="ECO:0000259" key="1">
    <source>
        <dbReference type="Pfam" id="PF03372"/>
    </source>
</evidence>
<protein>
    <submittedName>
        <fullName evidence="2">Endonuclease</fullName>
    </submittedName>
</protein>
<gene>
    <name evidence="2" type="ORF">GCM10011363_10500</name>
</gene>
<dbReference type="InterPro" id="IPR036691">
    <property type="entry name" value="Endo/exonu/phosph_ase_sf"/>
</dbReference>
<dbReference type="GO" id="GO:0004519">
    <property type="term" value="F:endonuclease activity"/>
    <property type="evidence" value="ECO:0007669"/>
    <property type="project" value="UniProtKB-KW"/>
</dbReference>
<organism evidence="2 3">
    <name type="scientific">Marivita lacus</name>
    <dbReference type="NCBI Taxonomy" id="1323742"/>
    <lineage>
        <taxon>Bacteria</taxon>
        <taxon>Pseudomonadati</taxon>
        <taxon>Pseudomonadota</taxon>
        <taxon>Alphaproteobacteria</taxon>
        <taxon>Rhodobacterales</taxon>
        <taxon>Roseobacteraceae</taxon>
        <taxon>Marivita</taxon>
    </lineage>
</organism>
<sequence>MPDAARVRIATYNVEWFDALFDDLGGLVSDGSWSARHDVTKLMQIEALGIVFTALDADAIMVIEAPDTSRQRDTIRALESFATAFDLRARRAVMGFSNDTQQEIALMYDPDAVSARHDPKGLAPLPGVPHSDGAPRFDGVFRIDLDIDATEDRVVFSKPPLEVDMTVHATGQAIRLIGAHLKSKAPHGATTSDEVMRLSISNRRKQLAQAIWLRARVSEHLSAGDPLIVLGDLNDGPGLDEYENLFGRSSVEIILGDGEAELYDPHASKALLRRIGAQPTTARFYIPKDDRYLQALLDYIMVSPDLRAKARRWRVWHPFDDPVCWNTPELREALLTASDHFPVTLDLDL</sequence>
<dbReference type="EMBL" id="BMFC01000002">
    <property type="protein sequence ID" value="GGB95704.1"/>
    <property type="molecule type" value="Genomic_DNA"/>
</dbReference>
<feature type="domain" description="Endonuclease/exonuclease/phosphatase" evidence="1">
    <location>
        <begin position="11"/>
        <end position="340"/>
    </location>
</feature>
<dbReference type="PANTHER" id="PTHR42834:SF1">
    <property type="entry name" value="ENDONUCLEASE_EXONUCLEASE_PHOSPHATASE FAMILY PROTEIN (AFU_ORTHOLOGUE AFUA_3G09210)"/>
    <property type="match status" value="1"/>
</dbReference>
<comment type="caution">
    <text evidence="2">The sequence shown here is derived from an EMBL/GenBank/DDBJ whole genome shotgun (WGS) entry which is preliminary data.</text>
</comment>
<dbReference type="Proteomes" id="UP000645462">
    <property type="component" value="Unassembled WGS sequence"/>
</dbReference>
<evidence type="ECO:0000313" key="3">
    <source>
        <dbReference type="Proteomes" id="UP000645462"/>
    </source>
</evidence>
<dbReference type="Pfam" id="PF03372">
    <property type="entry name" value="Exo_endo_phos"/>
    <property type="match status" value="1"/>
</dbReference>
<dbReference type="SUPFAM" id="SSF56219">
    <property type="entry name" value="DNase I-like"/>
    <property type="match status" value="1"/>
</dbReference>
<proteinExistence type="predicted"/>
<reference evidence="3" key="1">
    <citation type="journal article" date="2019" name="Int. J. Syst. Evol. Microbiol.">
        <title>The Global Catalogue of Microorganisms (GCM) 10K type strain sequencing project: providing services to taxonomists for standard genome sequencing and annotation.</title>
        <authorList>
            <consortium name="The Broad Institute Genomics Platform"/>
            <consortium name="The Broad Institute Genome Sequencing Center for Infectious Disease"/>
            <person name="Wu L."/>
            <person name="Ma J."/>
        </authorList>
    </citation>
    <scope>NUCLEOTIDE SEQUENCE [LARGE SCALE GENOMIC DNA]</scope>
    <source>
        <strain evidence="3">CGMCC 1.12478</strain>
    </source>
</reference>
<name>A0ABQ1KCN9_9RHOB</name>
<keyword evidence="2" id="KW-0378">Hydrolase</keyword>
<keyword evidence="2" id="KW-0255">Endonuclease</keyword>
<evidence type="ECO:0000313" key="2">
    <source>
        <dbReference type="EMBL" id="GGB95704.1"/>
    </source>
</evidence>
<keyword evidence="2" id="KW-0540">Nuclease</keyword>
<dbReference type="PANTHER" id="PTHR42834">
    <property type="entry name" value="ENDONUCLEASE/EXONUCLEASE/PHOSPHATASE FAMILY PROTEIN (AFU_ORTHOLOGUE AFUA_3G09210)"/>
    <property type="match status" value="1"/>
</dbReference>
<accession>A0ABQ1KCN9</accession>
<dbReference type="InterPro" id="IPR005135">
    <property type="entry name" value="Endo/exonuclease/phosphatase"/>
</dbReference>
<keyword evidence="3" id="KW-1185">Reference proteome</keyword>
<dbReference type="Gene3D" id="3.60.10.10">
    <property type="entry name" value="Endonuclease/exonuclease/phosphatase"/>
    <property type="match status" value="1"/>
</dbReference>